<keyword evidence="3" id="KW-1185">Reference proteome</keyword>
<organism evidence="2 3">
    <name type="scientific">Paenochrobactrum glaciei</name>
    <dbReference type="NCBI Taxonomy" id="486407"/>
    <lineage>
        <taxon>Bacteria</taxon>
        <taxon>Pseudomonadati</taxon>
        <taxon>Pseudomonadota</taxon>
        <taxon>Alphaproteobacteria</taxon>
        <taxon>Hyphomicrobiales</taxon>
        <taxon>Brucellaceae</taxon>
        <taxon>Paenochrobactrum</taxon>
    </lineage>
</organism>
<gene>
    <name evidence="2" type="ORF">GCM10008943_33650</name>
</gene>
<evidence type="ECO:0000313" key="3">
    <source>
        <dbReference type="Proteomes" id="UP001424441"/>
    </source>
</evidence>
<accession>A0ABP3RWV1</accession>
<dbReference type="SUPFAM" id="SSF52096">
    <property type="entry name" value="ClpP/crotonase"/>
    <property type="match status" value="1"/>
</dbReference>
<dbReference type="PANTHER" id="PTHR32060">
    <property type="entry name" value="TAIL-SPECIFIC PROTEASE"/>
    <property type="match status" value="1"/>
</dbReference>
<evidence type="ECO:0000259" key="1">
    <source>
        <dbReference type="Pfam" id="PF03572"/>
    </source>
</evidence>
<dbReference type="RefSeq" id="WP_343808433.1">
    <property type="nucleotide sequence ID" value="NZ_BAAADE010000021.1"/>
</dbReference>
<dbReference type="InterPro" id="IPR005151">
    <property type="entry name" value="Tail-specific_protease"/>
</dbReference>
<protein>
    <recommendedName>
        <fullName evidence="1">Tail specific protease domain-containing protein</fullName>
    </recommendedName>
</protein>
<sequence>MVSYQQAYDARKILKLGNLSDFPASGFAALRWQPDNCRPEFWCDGWHELAVINGIDVDLLVNKAAEMEGRDWQRLLICDLAGVLSQYAVPVENWDILSSEGAKFSLTPTTANLLSSIWFFLQYGECPPLNAEPDMQEALKALEEIHLDGSAQAPKVLSAEQMESDLLLLDRLIKSEFSYWWISTSEYSVRQAQMLAEIRQSGANRSRIQHVEAMRDLMALLGDAHTRVNSADCALVNSGIAPLQFDWIKQKLVAVSLDRRSLIEPEYPFVTAIAGVPIKEWKRVAGGGVPRGTSSMRRTWMAREIRRIGALAGKLNVVLPDDMSVTVTFTNESGSATKDVILALLDHDPKPEIEPVQGGIIAGNIGYIALPAGMVGEPEAIAAAHTLMRSFEATDGIIIDIRDNGGGSRHLLQAIIGYLVPKNKAYVTSWARIRRMPGGDPEAGRHIMQKRLMRPSNSTEWSGEAQTAAADFMAQFVPEWPAAENENFGPLNLLMAERLPEHGDLHLAQPVAQLINLRNYSASDIFASSIAALPQVRSFGTPTAGGSGFVRRTILPASGTEIQISTMASGMINGDLYERRGVCPEEIIEPSLSQWKDGSDADPVLQRAVSYLKSMK</sequence>
<proteinExistence type="predicted"/>
<feature type="domain" description="Tail specific protease" evidence="1">
    <location>
        <begin position="364"/>
        <end position="584"/>
    </location>
</feature>
<comment type="caution">
    <text evidence="2">The sequence shown here is derived from an EMBL/GenBank/DDBJ whole genome shotgun (WGS) entry which is preliminary data.</text>
</comment>
<dbReference type="Gene3D" id="3.90.226.10">
    <property type="entry name" value="2-enoyl-CoA Hydratase, Chain A, domain 1"/>
    <property type="match status" value="1"/>
</dbReference>
<dbReference type="InterPro" id="IPR029045">
    <property type="entry name" value="ClpP/crotonase-like_dom_sf"/>
</dbReference>
<dbReference type="EMBL" id="BAAADE010000021">
    <property type="protein sequence ID" value="GAA0616014.1"/>
    <property type="molecule type" value="Genomic_DNA"/>
</dbReference>
<dbReference type="Proteomes" id="UP001424441">
    <property type="component" value="Unassembled WGS sequence"/>
</dbReference>
<evidence type="ECO:0000313" key="2">
    <source>
        <dbReference type="EMBL" id="GAA0616014.1"/>
    </source>
</evidence>
<reference evidence="3" key="1">
    <citation type="journal article" date="2019" name="Int. J. Syst. Evol. Microbiol.">
        <title>The Global Catalogue of Microorganisms (GCM) 10K type strain sequencing project: providing services to taxonomists for standard genome sequencing and annotation.</title>
        <authorList>
            <consortium name="The Broad Institute Genomics Platform"/>
            <consortium name="The Broad Institute Genome Sequencing Center for Infectious Disease"/>
            <person name="Wu L."/>
            <person name="Ma J."/>
        </authorList>
    </citation>
    <scope>NUCLEOTIDE SEQUENCE [LARGE SCALE GENOMIC DNA]</scope>
    <source>
        <strain evidence="3">JCM 15115</strain>
    </source>
</reference>
<name>A0ABP3RWV1_9HYPH</name>
<dbReference type="PANTHER" id="PTHR32060:SF30">
    <property type="entry name" value="CARBOXY-TERMINAL PROCESSING PROTEASE CTPA"/>
    <property type="match status" value="1"/>
</dbReference>
<dbReference type="Pfam" id="PF03572">
    <property type="entry name" value="Peptidase_S41"/>
    <property type="match status" value="1"/>
</dbReference>